<reference evidence="2 3" key="1">
    <citation type="submission" date="2016-10" db="EMBL/GenBank/DDBJ databases">
        <authorList>
            <person name="de Groot N.N."/>
        </authorList>
    </citation>
    <scope>NUCLEOTIDE SEQUENCE [LARGE SCALE GENOMIC DNA]</scope>
    <source>
        <strain evidence="2 3">CGMCC 1.7659</strain>
    </source>
</reference>
<feature type="transmembrane region" description="Helical" evidence="1">
    <location>
        <begin position="99"/>
        <end position="123"/>
    </location>
</feature>
<organism evidence="2 3">
    <name type="scientific">Dokdonella immobilis</name>
    <dbReference type="NCBI Taxonomy" id="578942"/>
    <lineage>
        <taxon>Bacteria</taxon>
        <taxon>Pseudomonadati</taxon>
        <taxon>Pseudomonadota</taxon>
        <taxon>Gammaproteobacteria</taxon>
        <taxon>Lysobacterales</taxon>
        <taxon>Rhodanobacteraceae</taxon>
        <taxon>Dokdonella</taxon>
    </lineage>
</organism>
<accession>A0A1I4ZA43</accession>
<proteinExistence type="predicted"/>
<protein>
    <submittedName>
        <fullName evidence="2">Uncharacterized protein</fullName>
    </submittedName>
</protein>
<evidence type="ECO:0000313" key="3">
    <source>
        <dbReference type="Proteomes" id="UP000198575"/>
    </source>
</evidence>
<dbReference type="Proteomes" id="UP000198575">
    <property type="component" value="Unassembled WGS sequence"/>
</dbReference>
<keyword evidence="1" id="KW-1133">Transmembrane helix</keyword>
<dbReference type="AlphaFoldDB" id="A0A1I4ZA43"/>
<keyword evidence="3" id="KW-1185">Reference proteome</keyword>
<dbReference type="EMBL" id="FOVF01000024">
    <property type="protein sequence ID" value="SFN47135.1"/>
    <property type="molecule type" value="Genomic_DNA"/>
</dbReference>
<keyword evidence="1" id="KW-0812">Transmembrane</keyword>
<feature type="transmembrane region" description="Helical" evidence="1">
    <location>
        <begin position="54"/>
        <end position="78"/>
    </location>
</feature>
<sequence>MPRSKLFWINQLSFLGTLGILSALTSSVSGDFFASILSSKTPADELFFLRFAGLIFGFSVQMVLLVCGVLIPGELFGFMRPYRAGSPEMQKEREMYRTVLLSVGMVMAWGALGSFAVVLRTIASSQ</sequence>
<evidence type="ECO:0000313" key="2">
    <source>
        <dbReference type="EMBL" id="SFN47135.1"/>
    </source>
</evidence>
<evidence type="ECO:0000256" key="1">
    <source>
        <dbReference type="SAM" id="Phobius"/>
    </source>
</evidence>
<keyword evidence="1" id="KW-0472">Membrane</keyword>
<name>A0A1I4ZA43_9GAMM</name>
<gene>
    <name evidence="2" type="ORF">SAMN05216289_12413</name>
</gene>